<evidence type="ECO:0000313" key="2">
    <source>
        <dbReference type="EMBL" id="KCW76341.1"/>
    </source>
</evidence>
<dbReference type="InterPro" id="IPR001810">
    <property type="entry name" value="F-box_dom"/>
</dbReference>
<accession>A0A059CDT9</accession>
<feature type="domain" description="F-box" evidence="1">
    <location>
        <begin position="90"/>
        <end position="140"/>
    </location>
</feature>
<dbReference type="InterPro" id="IPR045286">
    <property type="entry name" value="FBS1-like"/>
</dbReference>
<dbReference type="PANTHER" id="PTHR34049">
    <property type="entry name" value="F-BOX PROTEIN SKIP27"/>
    <property type="match status" value="1"/>
</dbReference>
<reference evidence="2" key="1">
    <citation type="submission" date="2013-07" db="EMBL/GenBank/DDBJ databases">
        <title>The genome of Eucalyptus grandis.</title>
        <authorList>
            <person name="Schmutz J."/>
            <person name="Hayes R."/>
            <person name="Myburg A."/>
            <person name="Tuskan G."/>
            <person name="Grattapaglia D."/>
            <person name="Rokhsar D.S."/>
        </authorList>
    </citation>
    <scope>NUCLEOTIDE SEQUENCE</scope>
    <source>
        <tissue evidence="2">Leaf extractions</tissue>
    </source>
</reference>
<dbReference type="eggNOG" id="ENOG502S1WN">
    <property type="taxonomic scope" value="Eukaryota"/>
</dbReference>
<organism evidence="2">
    <name type="scientific">Eucalyptus grandis</name>
    <name type="common">Flooded gum</name>
    <dbReference type="NCBI Taxonomy" id="71139"/>
    <lineage>
        <taxon>Eukaryota</taxon>
        <taxon>Viridiplantae</taxon>
        <taxon>Streptophyta</taxon>
        <taxon>Embryophyta</taxon>
        <taxon>Tracheophyta</taxon>
        <taxon>Spermatophyta</taxon>
        <taxon>Magnoliopsida</taxon>
        <taxon>eudicotyledons</taxon>
        <taxon>Gunneridae</taxon>
        <taxon>Pentapetalae</taxon>
        <taxon>rosids</taxon>
        <taxon>malvids</taxon>
        <taxon>Myrtales</taxon>
        <taxon>Myrtaceae</taxon>
        <taxon>Myrtoideae</taxon>
        <taxon>Eucalypteae</taxon>
        <taxon>Eucalyptus</taxon>
    </lineage>
</organism>
<dbReference type="SUPFAM" id="SSF81383">
    <property type="entry name" value="F-box domain"/>
    <property type="match status" value="1"/>
</dbReference>
<name>A0A059CDT9_EUCGR</name>
<protein>
    <recommendedName>
        <fullName evidence="1">F-box domain-containing protein</fullName>
    </recommendedName>
</protein>
<dbReference type="AlphaFoldDB" id="A0A059CDT9"/>
<dbReference type="STRING" id="71139.A0A059CDT9"/>
<dbReference type="PANTHER" id="PTHR34049:SF1">
    <property type="entry name" value="F-BOX PROTEIN SKIP27"/>
    <property type="match status" value="1"/>
</dbReference>
<sequence length="206" mass="22607">MALCGDDAVVLGLKKGCSGAWESEARDGAEQGLAGFGLVKCTRGLGRKRVGISEGPEAAAAAWRAEDAEFRAPLKRQCSARLLLDGSEEKAGLEALPQDILIRILCRVEHGDLKQLVRVSRTIKEATVVAKQWHFAYKTPTKIRAFRNSIDLQNPSDCEEIEAPNAPLRTFRSRISRKKLADVTAVLFASPDEGQWTRRGGLFMET</sequence>
<gene>
    <name evidence="2" type="ORF">EUGRSUZ_D00712</name>
</gene>
<dbReference type="InterPro" id="IPR036047">
    <property type="entry name" value="F-box-like_dom_sf"/>
</dbReference>
<dbReference type="EMBL" id="KK198756">
    <property type="protein sequence ID" value="KCW76341.1"/>
    <property type="molecule type" value="Genomic_DNA"/>
</dbReference>
<dbReference type="OrthoDB" id="786450at2759"/>
<dbReference type="PROSITE" id="PS50181">
    <property type="entry name" value="FBOX"/>
    <property type="match status" value="1"/>
</dbReference>
<dbReference type="OMA" id="WNANLAD"/>
<proteinExistence type="predicted"/>
<dbReference type="CDD" id="cd09917">
    <property type="entry name" value="F-box_SF"/>
    <property type="match status" value="1"/>
</dbReference>
<evidence type="ECO:0000259" key="1">
    <source>
        <dbReference type="PROSITE" id="PS50181"/>
    </source>
</evidence>
<dbReference type="KEGG" id="egr:104441074"/>
<dbReference type="Gramene" id="KCW76341">
    <property type="protein sequence ID" value="KCW76341"/>
    <property type="gene ID" value="EUGRSUZ_D00712"/>
</dbReference>
<dbReference type="InParanoid" id="A0A059CDT9"/>